<feature type="transmembrane region" description="Helical" evidence="6">
    <location>
        <begin position="469"/>
        <end position="488"/>
    </location>
</feature>
<keyword evidence="3 6" id="KW-0812">Transmembrane</keyword>
<keyword evidence="2" id="KW-1003">Cell membrane</keyword>
<keyword evidence="4 6" id="KW-1133">Transmembrane helix</keyword>
<accession>A0A1X9NMI3</accession>
<proteinExistence type="predicted"/>
<dbReference type="GO" id="GO:0005886">
    <property type="term" value="C:plasma membrane"/>
    <property type="evidence" value="ECO:0007669"/>
    <property type="project" value="UniProtKB-SubCell"/>
</dbReference>
<evidence type="ECO:0000256" key="2">
    <source>
        <dbReference type="ARBA" id="ARBA00022475"/>
    </source>
</evidence>
<feature type="transmembrane region" description="Helical" evidence="6">
    <location>
        <begin position="351"/>
        <end position="373"/>
    </location>
</feature>
<evidence type="ECO:0000256" key="1">
    <source>
        <dbReference type="ARBA" id="ARBA00004651"/>
    </source>
</evidence>
<dbReference type="PANTHER" id="PTHR30287:SF1">
    <property type="entry name" value="INNER MEMBRANE PROTEIN"/>
    <property type="match status" value="1"/>
</dbReference>
<dbReference type="OrthoDB" id="5292592at2"/>
<evidence type="ECO:0000256" key="3">
    <source>
        <dbReference type="ARBA" id="ARBA00022692"/>
    </source>
</evidence>
<evidence type="ECO:0000313" key="9">
    <source>
        <dbReference type="Proteomes" id="UP000193450"/>
    </source>
</evidence>
<feature type="transmembrane region" description="Helical" evidence="6">
    <location>
        <begin position="394"/>
        <end position="413"/>
    </location>
</feature>
<gene>
    <name evidence="8" type="ORF">BST96_19055</name>
</gene>
<dbReference type="EMBL" id="CP019343">
    <property type="protein sequence ID" value="ARN76007.1"/>
    <property type="molecule type" value="Genomic_DNA"/>
</dbReference>
<protein>
    <submittedName>
        <fullName evidence="8">Permease</fullName>
    </submittedName>
</protein>
<dbReference type="STRING" id="716816.BST96_19055"/>
<evidence type="ECO:0000256" key="6">
    <source>
        <dbReference type="SAM" id="Phobius"/>
    </source>
</evidence>
<feature type="transmembrane region" description="Helical" evidence="6">
    <location>
        <begin position="308"/>
        <end position="331"/>
    </location>
</feature>
<name>A0A1X9NMI3_9GAMM</name>
<dbReference type="PANTHER" id="PTHR30287">
    <property type="entry name" value="MEMBRANE COMPONENT OF PREDICTED ABC SUPERFAMILY METABOLITE UPTAKE TRANSPORTER"/>
    <property type="match status" value="1"/>
</dbReference>
<feature type="transmembrane region" description="Helical" evidence="6">
    <location>
        <begin position="16"/>
        <end position="37"/>
    </location>
</feature>
<reference evidence="8 9" key="1">
    <citation type="submission" date="2016-11" db="EMBL/GenBank/DDBJ databases">
        <title>Trade-off between light-utilization and light-protection in marine flavobacteria.</title>
        <authorList>
            <person name="Kumagai Y."/>
        </authorList>
    </citation>
    <scope>NUCLEOTIDE SEQUENCE [LARGE SCALE GENOMIC DNA]</scope>
    <source>
        <strain evidence="8 9">NBRC 107125</strain>
    </source>
</reference>
<feature type="transmembrane region" description="Helical" evidence="6">
    <location>
        <begin position="256"/>
        <end position="276"/>
    </location>
</feature>
<comment type="subcellular location">
    <subcellularLocation>
        <location evidence="1">Cell membrane</location>
        <topology evidence="1">Multi-pass membrane protein</topology>
    </subcellularLocation>
</comment>
<sequence length="830" mass="91206">MFALRLLWRDWRGGELGVLASSIVIAVAIVTGISLFADRLQQGIVAQSSSFLAADRVLQSPRPVDQLWLQQAEKVGLQQAEVLSFQSMVYAGEAVDAPMQLASVKAVSDSYPLRGQLDVSDEAFGVSVKTTASPPRGEVWLDPRLLPLMDLKIGESLFVGEAKLLISKVVVNEPDRGGNGFGFGARVLMNIADIPATDIVQPGSRVEYRYLFSGDASLLSSYGEWLKVQMQPSHKWLNLKDTQPRISQSLQRAEQFLLLAGAMGVGLAGIAIALAARRYSERHYDYVAMMKSLGATSARVMRIYIGNLLLLALIALLVGCGLGWFIQEMFIRILQDYFDVTSMPEVTLRPFIIGSVTALVCLLAFALPPLLSLQGASPLRVLRRDLPNSGLSNVVTYGIGVVGIGLLMFWYSANLTLTLAVLAGVGLTFVIVGAVAWYLLRGTAKVGMQAGSSWRLALASMRRRGFQNAIQSVIFSLAIMLLLLLALIRSSLIEEWQVQLPEGTPNHFLVNVAENEVTSLRTLLATNQLESEPIYPMVRGRLTQVNDEAVAKRASKTDPSAQNSLDRELNLSWSDNLPSDNIIVDGEWWSEGSTAPEVSMEKSLAQRLQINVGDKMEFLIGSERLVVTVTSIRELDWDTMKPNFYMLFPSGLLNQYPATYMTSFYLPSEQKRFLNQFLRDFPTITVIEMDSVIKQIRTIITQVSSAVELVLGLIIVSGLLVLIASVQASLDSRYQESAVLRTLGAKRELVLGSLVIEFSSLGLLAGFLAAFSAELSVYGLQEYLLRMEYVFHPWVWLAGPVVGAILIGTAGYVTCRKVVNTPPIEVLREL</sequence>
<feature type="transmembrane region" description="Helical" evidence="6">
    <location>
        <begin position="749"/>
        <end position="773"/>
    </location>
</feature>
<evidence type="ECO:0000313" key="8">
    <source>
        <dbReference type="EMBL" id="ARN76007.1"/>
    </source>
</evidence>
<keyword evidence="9" id="KW-1185">Reference proteome</keyword>
<dbReference type="RefSeq" id="WP_085760211.1">
    <property type="nucleotide sequence ID" value="NZ_CP019343.1"/>
</dbReference>
<dbReference type="Proteomes" id="UP000193450">
    <property type="component" value="Chromosome"/>
</dbReference>
<evidence type="ECO:0000259" key="7">
    <source>
        <dbReference type="Pfam" id="PF02687"/>
    </source>
</evidence>
<dbReference type="InterPro" id="IPR003838">
    <property type="entry name" value="ABC3_permease_C"/>
</dbReference>
<dbReference type="AlphaFoldDB" id="A0A1X9NMI3"/>
<dbReference type="Pfam" id="PF02687">
    <property type="entry name" value="FtsX"/>
    <property type="match status" value="2"/>
</dbReference>
<dbReference type="KEGG" id="osg:BST96_19055"/>
<feature type="transmembrane region" description="Helical" evidence="6">
    <location>
        <begin position="793"/>
        <end position="813"/>
    </location>
</feature>
<evidence type="ECO:0000256" key="5">
    <source>
        <dbReference type="ARBA" id="ARBA00023136"/>
    </source>
</evidence>
<feature type="domain" description="ABC3 transporter permease C-terminal" evidence="7">
    <location>
        <begin position="260"/>
        <end position="373"/>
    </location>
</feature>
<feature type="transmembrane region" description="Helical" evidence="6">
    <location>
        <begin position="709"/>
        <end position="728"/>
    </location>
</feature>
<feature type="domain" description="ABC3 transporter permease C-terminal" evidence="7">
    <location>
        <begin position="710"/>
        <end position="823"/>
    </location>
</feature>
<evidence type="ECO:0000256" key="4">
    <source>
        <dbReference type="ARBA" id="ARBA00022989"/>
    </source>
</evidence>
<organism evidence="8 9">
    <name type="scientific">Oceanicoccus sagamiensis</name>
    <dbReference type="NCBI Taxonomy" id="716816"/>
    <lineage>
        <taxon>Bacteria</taxon>
        <taxon>Pseudomonadati</taxon>
        <taxon>Pseudomonadota</taxon>
        <taxon>Gammaproteobacteria</taxon>
        <taxon>Cellvibrionales</taxon>
        <taxon>Spongiibacteraceae</taxon>
        <taxon>Oceanicoccus</taxon>
    </lineage>
</organism>
<keyword evidence="5 6" id="KW-0472">Membrane</keyword>
<dbReference type="InterPro" id="IPR038766">
    <property type="entry name" value="Membrane_comp_ABC_pdt"/>
</dbReference>
<feature type="transmembrane region" description="Helical" evidence="6">
    <location>
        <begin position="419"/>
        <end position="440"/>
    </location>
</feature>